<dbReference type="Pfam" id="PF14226">
    <property type="entry name" value="DIOX_N"/>
    <property type="match status" value="1"/>
</dbReference>
<evidence type="ECO:0000256" key="1">
    <source>
        <dbReference type="ARBA" id="ARBA00022723"/>
    </source>
</evidence>
<dbReference type="EMBL" id="LR746264">
    <property type="protein sequence ID" value="CAA7389731.1"/>
    <property type="molecule type" value="Genomic_DNA"/>
</dbReference>
<name>A0A7I8K0L2_SPIIN</name>
<keyword evidence="6" id="KW-1185">Reference proteome</keyword>
<dbReference type="SUPFAM" id="SSF51197">
    <property type="entry name" value="Clavaminate synthase-like"/>
    <property type="match status" value="1"/>
</dbReference>
<keyword evidence="1" id="KW-0479">Metal-binding</keyword>
<dbReference type="Gene3D" id="2.60.120.330">
    <property type="entry name" value="B-lactam Antibiotic, Isopenicillin N Synthase, Chain"/>
    <property type="match status" value="1"/>
</dbReference>
<dbReference type="InterPro" id="IPR026992">
    <property type="entry name" value="DIOX_N"/>
</dbReference>
<evidence type="ECO:0000256" key="2">
    <source>
        <dbReference type="ARBA" id="ARBA00023002"/>
    </source>
</evidence>
<dbReference type="Proteomes" id="UP000663760">
    <property type="component" value="Chromosome 1"/>
</dbReference>
<evidence type="ECO:0000256" key="3">
    <source>
        <dbReference type="ARBA" id="ARBA00023004"/>
    </source>
</evidence>
<evidence type="ECO:0000313" key="5">
    <source>
        <dbReference type="EMBL" id="CAA7389731.1"/>
    </source>
</evidence>
<dbReference type="InterPro" id="IPR027443">
    <property type="entry name" value="IPNS-like_sf"/>
</dbReference>
<keyword evidence="3" id="KW-0408">Iron</keyword>
<dbReference type="AlphaFoldDB" id="A0A7I8K0L2"/>
<feature type="domain" description="Non-haem dioxygenase N-terminal" evidence="4">
    <location>
        <begin position="57"/>
        <end position="100"/>
    </location>
</feature>
<organism evidence="5 6">
    <name type="scientific">Spirodela intermedia</name>
    <name type="common">Intermediate duckweed</name>
    <dbReference type="NCBI Taxonomy" id="51605"/>
    <lineage>
        <taxon>Eukaryota</taxon>
        <taxon>Viridiplantae</taxon>
        <taxon>Streptophyta</taxon>
        <taxon>Embryophyta</taxon>
        <taxon>Tracheophyta</taxon>
        <taxon>Spermatophyta</taxon>
        <taxon>Magnoliopsida</taxon>
        <taxon>Liliopsida</taxon>
        <taxon>Araceae</taxon>
        <taxon>Lemnoideae</taxon>
        <taxon>Spirodela</taxon>
    </lineage>
</organism>
<dbReference type="OrthoDB" id="782039at2759"/>
<protein>
    <recommendedName>
        <fullName evidence="4">Non-haem dioxygenase N-terminal domain-containing protein</fullName>
    </recommendedName>
</protein>
<keyword evidence="2" id="KW-0560">Oxidoreductase</keyword>
<proteinExistence type="predicted"/>
<gene>
    <name evidence="5" type="ORF">SI8410_01001730</name>
</gene>
<evidence type="ECO:0000313" key="6">
    <source>
        <dbReference type="Proteomes" id="UP000663760"/>
    </source>
</evidence>
<dbReference type="GO" id="GO:0046872">
    <property type="term" value="F:metal ion binding"/>
    <property type="evidence" value="ECO:0007669"/>
    <property type="project" value="UniProtKB-KW"/>
</dbReference>
<reference evidence="5" key="1">
    <citation type="submission" date="2020-02" db="EMBL/GenBank/DDBJ databases">
        <authorList>
            <person name="Scholz U."/>
            <person name="Mascher M."/>
            <person name="Fiebig A."/>
        </authorList>
    </citation>
    <scope>NUCLEOTIDE SEQUENCE</scope>
</reference>
<dbReference type="GO" id="GO:0016491">
    <property type="term" value="F:oxidoreductase activity"/>
    <property type="evidence" value="ECO:0007669"/>
    <property type="project" value="UniProtKB-KW"/>
</dbReference>
<evidence type="ECO:0000259" key="4">
    <source>
        <dbReference type="Pfam" id="PF14226"/>
    </source>
</evidence>
<sequence>MALEASHEEQGIGWGSAQPAPSVQEILRNNPLCVPDRYRRGRQEKSTADVVAASLDLPVIDLSLLSSGDEGERLCLDSACKDWGFFQTVNHGISDEVIRSGLYKSVQHRPHRPRRYKTARFLDVAKSIKKGSLKDIMWTG</sequence>
<accession>A0A7I8K0L2</accession>